<dbReference type="GO" id="GO:0003677">
    <property type="term" value="F:DNA binding"/>
    <property type="evidence" value="ECO:0007669"/>
    <property type="project" value="InterPro"/>
</dbReference>
<dbReference type="NCBIfam" id="NF033591">
    <property type="entry name" value="transpos_IS4_2"/>
    <property type="match status" value="1"/>
</dbReference>
<dbReference type="EMBL" id="RWAH01000042">
    <property type="protein sequence ID" value="MMS79582.1"/>
    <property type="molecule type" value="Genomic_DNA"/>
</dbReference>
<dbReference type="InterPro" id="IPR012337">
    <property type="entry name" value="RNaseH-like_sf"/>
</dbReference>
<comment type="caution">
    <text evidence="2">The sequence shown here is derived from an EMBL/GenBank/DDBJ whole genome shotgun (WGS) entry which is preliminary data.</text>
</comment>
<dbReference type="AlphaFoldDB" id="A0A403T709"/>
<dbReference type="PANTHER" id="PTHR35404:SF8">
    <property type="entry name" value="TRANSPOSASE OF TN10"/>
    <property type="match status" value="1"/>
</dbReference>
<reference evidence="2" key="1">
    <citation type="submission" date="2018-10" db="EMBL/GenBank/DDBJ databases">
        <authorList>
            <consortium name="PulseNet: The National Subtyping Network for Foodborne Disease Surveillance"/>
            <person name="Tarr C.L."/>
            <person name="Trees E."/>
            <person name="Katz L.S."/>
            <person name="Carleton-Romer H.A."/>
            <person name="Stroika S."/>
            <person name="Kucerova Z."/>
            <person name="Roache K.F."/>
            <person name="Sabol A.L."/>
            <person name="Besser J."/>
            <person name="Gerner-Smidt P."/>
        </authorList>
    </citation>
    <scope>NUCLEOTIDE SEQUENCE [LARGE SCALE GENOMIC DNA]</scope>
    <source>
        <strain evidence="2">PNUSAS052121</strain>
    </source>
</reference>
<dbReference type="GO" id="GO:0006313">
    <property type="term" value="P:DNA transposition"/>
    <property type="evidence" value="ECO:0007669"/>
    <property type="project" value="InterPro"/>
</dbReference>
<accession>A0A403T709</accession>
<evidence type="ECO:0000313" key="2">
    <source>
        <dbReference type="EMBL" id="MMS79582.1"/>
    </source>
</evidence>
<organism evidence="2">
    <name type="scientific">Salmonella enterica</name>
    <name type="common">Salmonella choleraesuis</name>
    <dbReference type="NCBI Taxonomy" id="28901"/>
    <lineage>
        <taxon>Bacteria</taxon>
        <taxon>Pseudomonadati</taxon>
        <taxon>Pseudomonadota</taxon>
        <taxon>Gammaproteobacteria</taxon>
        <taxon>Enterobacterales</taxon>
        <taxon>Enterobacteriaceae</taxon>
        <taxon>Salmonella</taxon>
    </lineage>
</organism>
<dbReference type="Gene3D" id="3.90.350.10">
    <property type="entry name" value="Transposase Inhibitor Protein From Tn5, Chain A, domain 1"/>
    <property type="match status" value="1"/>
</dbReference>
<dbReference type="Pfam" id="PF01609">
    <property type="entry name" value="DDE_Tnp_1"/>
    <property type="match status" value="1"/>
</dbReference>
<dbReference type="PANTHER" id="PTHR35404">
    <property type="entry name" value="TRANSPOSASE OF TN10"/>
    <property type="match status" value="1"/>
</dbReference>
<name>A0A403T709_SALER</name>
<dbReference type="GO" id="GO:0004803">
    <property type="term" value="F:transposase activity"/>
    <property type="evidence" value="ECO:0007669"/>
    <property type="project" value="InterPro"/>
</dbReference>
<dbReference type="Proteomes" id="UP000839526">
    <property type="component" value="Unassembled WGS sequence"/>
</dbReference>
<protein>
    <submittedName>
        <fullName evidence="2">IS4 family transposase</fullName>
    </submittedName>
</protein>
<dbReference type="InterPro" id="IPR002559">
    <property type="entry name" value="Transposase_11"/>
</dbReference>
<proteinExistence type="predicted"/>
<gene>
    <name evidence="2" type="ORF">D9O31_24585</name>
</gene>
<dbReference type="InterPro" id="IPR047658">
    <property type="entry name" value="IS4-like_transpos"/>
</dbReference>
<evidence type="ECO:0000259" key="1">
    <source>
        <dbReference type="Pfam" id="PF01609"/>
    </source>
</evidence>
<sequence>MLDNAKINDFISDAFEDTLHAKRVASLANAVQGAIHSCSLAIHAIGSGLAQANGTNRKYAIKQVDRLLSNKKLDVQELLDSWVNFIITDKKEIVVSMDWTDFDSDNQCTIVLSQQTNHGRNTPLMWKTYKKTELKGHRNEYENKILEKLHAILPEGIKVTIVADRGFSDCAKYELIDEKLGFDYIIRMKSNVYVSDGDAEPCKITDFASPGVRAKILNNMYVTSQEKHVNKIVCVKKKDMKEAWYLASSRSDLNASKIIHLYSKRWGIESSFRDIKDYKFGMGMSHMHTSSPERRDKLFLISALAISLLTLLGKAGDEVGLERTLKANTSKERTYSYWRQGCLYYLLLPKMRDEWAIPLMEKFEYYLNQFPFYKRVFSIL</sequence>
<feature type="domain" description="Transposase IS4-like" evidence="1">
    <location>
        <begin position="138"/>
        <end position="306"/>
    </location>
</feature>
<dbReference type="SUPFAM" id="SSF53098">
    <property type="entry name" value="Ribonuclease H-like"/>
    <property type="match status" value="1"/>
</dbReference>